<dbReference type="Pfam" id="PF13500">
    <property type="entry name" value="AAA_26"/>
    <property type="match status" value="1"/>
</dbReference>
<dbReference type="SUPFAM" id="SSF53659">
    <property type="entry name" value="Isocitrate/Isopropylmalate dehydrogenase-like"/>
    <property type="match status" value="1"/>
</dbReference>
<comment type="similarity">
    <text evidence="4 12">In the N-terminal section; belongs to the CobB/CobQ family.</text>
</comment>
<dbReference type="FunFam" id="3.40.50.10750:FF:000001">
    <property type="entry name" value="Phosphate acetyltransferase"/>
    <property type="match status" value="1"/>
</dbReference>
<evidence type="ECO:0000256" key="8">
    <source>
        <dbReference type="ARBA" id="ARBA00022490"/>
    </source>
</evidence>
<dbReference type="InterPro" id="IPR042113">
    <property type="entry name" value="P_AcTrfase_dom1"/>
</dbReference>
<dbReference type="InterPro" id="IPR050500">
    <property type="entry name" value="Phos_Acetyltrans/Butyryltrans"/>
</dbReference>
<evidence type="ECO:0000256" key="1">
    <source>
        <dbReference type="ARBA" id="ARBA00004496"/>
    </source>
</evidence>
<evidence type="ECO:0000313" key="16">
    <source>
        <dbReference type="Proteomes" id="UP000592294"/>
    </source>
</evidence>
<reference evidence="15 16" key="1">
    <citation type="submission" date="2020-06" db="EMBL/GenBank/DDBJ databases">
        <title>Whole-genome sequence of Allochromatium humboldtianum DSM 21881, type strain.</title>
        <authorList>
            <person name="Kyndt J.A."/>
            <person name="Meyer T.E."/>
        </authorList>
    </citation>
    <scope>NUCLEOTIDE SEQUENCE [LARGE SCALE GENOMIC DNA]</scope>
    <source>
        <strain evidence="15 16">DSM 21881</strain>
    </source>
</reference>
<evidence type="ECO:0000256" key="6">
    <source>
        <dbReference type="ARBA" id="ARBA00012707"/>
    </source>
</evidence>
<comment type="subunit">
    <text evidence="5">Homohexamer.</text>
</comment>
<dbReference type="NCBIfam" id="NF007233">
    <property type="entry name" value="PRK09653.1"/>
    <property type="match status" value="1"/>
</dbReference>
<gene>
    <name evidence="15" type="primary">pta</name>
    <name evidence="15" type="ORF">HW932_17600</name>
</gene>
<evidence type="ECO:0000313" key="15">
    <source>
        <dbReference type="EMBL" id="NVZ11077.1"/>
    </source>
</evidence>
<dbReference type="GO" id="GO:0008959">
    <property type="term" value="F:phosphate acetyltransferase activity"/>
    <property type="evidence" value="ECO:0007669"/>
    <property type="project" value="UniProtKB-EC"/>
</dbReference>
<dbReference type="InterPro" id="IPR016475">
    <property type="entry name" value="P-Actrans_bac"/>
</dbReference>
<keyword evidence="8 12" id="KW-0963">Cytoplasm</keyword>
<dbReference type="EC" id="2.3.1.8" evidence="6 12"/>
<keyword evidence="16" id="KW-1185">Reference proteome</keyword>
<dbReference type="SUPFAM" id="SSF52540">
    <property type="entry name" value="P-loop containing nucleoside triphosphate hydrolases"/>
    <property type="match status" value="1"/>
</dbReference>
<dbReference type="PANTHER" id="PTHR43356">
    <property type="entry name" value="PHOSPHATE ACETYLTRANSFERASE"/>
    <property type="match status" value="1"/>
</dbReference>
<sequence length="707" mass="77140">MQSIYIAGAGAGSGKSVVVLGFMEMLSAVGRRVGFFRPFAPQGAELDNLTALIASRYALPFPPEMLYGCTVETARQFIGSGRYDELLKLIMNKFKMLEEQCDLVVCAGTDYNGLIPSLEFGFNVDLANNFGCSLVAVVKGFGRTPQEAWDALHITHELMRERGGDFLATVVNGVAPEDLDTVRGRVQHLLTETETVYVLPEQQALGMPTVGEIRQALGAECLYGEGDALHQVVTNYKIAAMEIPDFLRYVEDGCLIITPGDRSDIILASLAADASSAFPRVAGLLLTGGLRPADKVRDLIEGLRRTKVAILQVPTDTFTTAMQVSRIESSLLPGDDRKIAAALGVFEAHVDLEELRTRAAVHHSERVTPLMFEYELIRRAKSRRQRIVLPEGGDERILRAAEILSLRQVADLTLLGNPERIQRRAAELGLDLDAIRIIDPVESPDRIRYAQTYYELRKHKGISEQMAYDVLQDVSYFGTLMVYHGDADGMVSGATHTTQHTIRPSFETVKTKPGVKLVSSVFFMCLPDRVLVYGDCAVNPNPDSEELADIAISSAQTATAFGIEPRIAMLSYSSGSSGKGEDVDRVREAVRLVRERRPDLKVEGPIQYDAAVDIEVGRSKMPDSEVAGHATVLIFPDLNTGNNTYKAVQRSAGAVAIGPVLQGLNKPVNDLSRGCTVTDIVNTVAITAIQAQDESKATIVTNEEIAR</sequence>
<dbReference type="EMBL" id="JABZEO010000015">
    <property type="protein sequence ID" value="NVZ11077.1"/>
    <property type="molecule type" value="Genomic_DNA"/>
</dbReference>
<dbReference type="InterPro" id="IPR028979">
    <property type="entry name" value="Ser_kin/Pase_Hpr-like_N_sf"/>
</dbReference>
<dbReference type="PANTHER" id="PTHR43356:SF3">
    <property type="entry name" value="PHOSPHATE ACETYLTRANSFERASE"/>
    <property type="match status" value="1"/>
</dbReference>
<dbReference type="SUPFAM" id="SSF75138">
    <property type="entry name" value="HprK N-terminal domain-like"/>
    <property type="match status" value="1"/>
</dbReference>
<dbReference type="InterPro" id="IPR002505">
    <property type="entry name" value="PTA_PTB"/>
</dbReference>
<dbReference type="Gene3D" id="3.40.50.10750">
    <property type="entry name" value="Isocitrate/Isopropylmalate dehydrogenase-like"/>
    <property type="match status" value="1"/>
</dbReference>
<protein>
    <recommendedName>
        <fullName evidence="7 12">Phosphate acetyltransferase</fullName>
        <ecNumber evidence="6 12">2.3.1.8</ecNumber>
    </recommendedName>
    <alternativeName>
        <fullName evidence="11 12">Phosphotransacetylase</fullName>
    </alternativeName>
</protein>
<dbReference type="GO" id="GO:0006085">
    <property type="term" value="P:acetyl-CoA biosynthetic process"/>
    <property type="evidence" value="ECO:0007669"/>
    <property type="project" value="UniProtKB-UniPathway"/>
</dbReference>
<evidence type="ECO:0000256" key="4">
    <source>
        <dbReference type="ARBA" id="ARBA00009786"/>
    </source>
</evidence>
<keyword evidence="10 12" id="KW-0012">Acyltransferase</keyword>
<dbReference type="GO" id="GO:0005737">
    <property type="term" value="C:cytoplasm"/>
    <property type="evidence" value="ECO:0007669"/>
    <property type="project" value="UniProtKB-SubCell"/>
</dbReference>
<comment type="subcellular location">
    <subcellularLocation>
        <location evidence="1 12">Cytoplasm</location>
    </subcellularLocation>
</comment>
<evidence type="ECO:0000256" key="5">
    <source>
        <dbReference type="ARBA" id="ARBA00011643"/>
    </source>
</evidence>
<dbReference type="Proteomes" id="UP000592294">
    <property type="component" value="Unassembled WGS sequence"/>
</dbReference>
<dbReference type="Gene3D" id="3.40.50.10950">
    <property type="match status" value="1"/>
</dbReference>
<dbReference type="InterPro" id="IPR010766">
    <property type="entry name" value="DRTGG"/>
</dbReference>
<dbReference type="NCBIfam" id="NF004167">
    <property type="entry name" value="PRK05632.1"/>
    <property type="match status" value="1"/>
</dbReference>
<evidence type="ECO:0000256" key="3">
    <source>
        <dbReference type="ARBA" id="ARBA00008756"/>
    </source>
</evidence>
<dbReference type="InterPro" id="IPR027417">
    <property type="entry name" value="P-loop_NTPase"/>
</dbReference>
<accession>A0A850RI03</accession>
<dbReference type="Gene3D" id="3.40.1390.20">
    <property type="entry name" value="HprK N-terminal domain-like"/>
    <property type="match status" value="1"/>
</dbReference>
<evidence type="ECO:0000256" key="12">
    <source>
        <dbReference type="PIRNR" id="PIRNR006107"/>
    </source>
</evidence>
<evidence type="ECO:0000259" key="14">
    <source>
        <dbReference type="Pfam" id="PF07085"/>
    </source>
</evidence>
<dbReference type="Pfam" id="PF01515">
    <property type="entry name" value="PTA_PTB"/>
    <property type="match status" value="1"/>
</dbReference>
<evidence type="ECO:0000256" key="9">
    <source>
        <dbReference type="ARBA" id="ARBA00022679"/>
    </source>
</evidence>
<dbReference type="InterPro" id="IPR004614">
    <property type="entry name" value="P_AcTrfase"/>
</dbReference>
<proteinExistence type="inferred from homology"/>
<keyword evidence="9 12" id="KW-0808">Transferase</keyword>
<evidence type="ECO:0000259" key="13">
    <source>
        <dbReference type="Pfam" id="PF01515"/>
    </source>
</evidence>
<dbReference type="PIRSF" id="PIRSF006107">
    <property type="entry name" value="PhpActrans_proteobac"/>
    <property type="match status" value="1"/>
</dbReference>
<dbReference type="Gene3D" id="3.40.50.300">
    <property type="entry name" value="P-loop containing nucleotide triphosphate hydrolases"/>
    <property type="match status" value="1"/>
</dbReference>
<feature type="domain" description="Phosphate acetyl/butaryl transferase" evidence="13">
    <location>
        <begin position="371"/>
        <end position="688"/>
    </location>
</feature>
<dbReference type="UniPathway" id="UPA00340">
    <property type="reaction ID" value="UER00459"/>
</dbReference>
<organism evidence="15 16">
    <name type="scientific">Allochromatium humboldtianum</name>
    <dbReference type="NCBI Taxonomy" id="504901"/>
    <lineage>
        <taxon>Bacteria</taxon>
        <taxon>Pseudomonadati</taxon>
        <taxon>Pseudomonadota</taxon>
        <taxon>Gammaproteobacteria</taxon>
        <taxon>Chromatiales</taxon>
        <taxon>Chromatiaceae</taxon>
        <taxon>Allochromatium</taxon>
    </lineage>
</organism>
<comment type="function">
    <text evidence="12">Involved in acetate metabolism.</text>
</comment>
<dbReference type="AlphaFoldDB" id="A0A850RI03"/>
<comment type="caution">
    <text evidence="15">The sequence shown here is derived from an EMBL/GenBank/DDBJ whole genome shotgun (WGS) entry which is preliminary data.</text>
</comment>
<evidence type="ECO:0000256" key="7">
    <source>
        <dbReference type="ARBA" id="ARBA00021528"/>
    </source>
</evidence>
<dbReference type="CDD" id="cd03109">
    <property type="entry name" value="DTBS"/>
    <property type="match status" value="1"/>
</dbReference>
<comment type="similarity">
    <text evidence="3 12">In the C-terminal section; belongs to the phosphate acetyltransferase and butyryltransferase family.</text>
</comment>
<name>A0A850RI03_9GAMM</name>
<evidence type="ECO:0000256" key="11">
    <source>
        <dbReference type="ARBA" id="ARBA00031108"/>
    </source>
</evidence>
<dbReference type="Pfam" id="PF07085">
    <property type="entry name" value="DRTGG"/>
    <property type="match status" value="1"/>
</dbReference>
<dbReference type="InterPro" id="IPR042112">
    <property type="entry name" value="P_AcTrfase_dom2"/>
</dbReference>
<feature type="domain" description="DRTGG" evidence="14">
    <location>
        <begin position="212"/>
        <end position="326"/>
    </location>
</feature>
<evidence type="ECO:0000256" key="10">
    <source>
        <dbReference type="ARBA" id="ARBA00023315"/>
    </source>
</evidence>
<dbReference type="RefSeq" id="WP_176977799.1">
    <property type="nucleotide sequence ID" value="NZ_JABZEO010000015.1"/>
</dbReference>
<comment type="domain">
    <text evidence="12">The N-terminal region seems to be important for proper quaternary structure. The C-terminal region contains the substrate-binding site.</text>
</comment>
<comment type="pathway">
    <text evidence="2 12">Metabolic intermediate biosynthesis; acetyl-CoA biosynthesis; acetyl-CoA from acetate: step 2/2.</text>
</comment>
<evidence type="ECO:0000256" key="2">
    <source>
        <dbReference type="ARBA" id="ARBA00004989"/>
    </source>
</evidence>
<comment type="catalytic activity">
    <reaction evidence="12">
        <text>acetyl-CoA + phosphate = acetyl phosphate + CoA</text>
        <dbReference type="Rhea" id="RHEA:19521"/>
        <dbReference type="ChEBI" id="CHEBI:22191"/>
        <dbReference type="ChEBI" id="CHEBI:43474"/>
        <dbReference type="ChEBI" id="CHEBI:57287"/>
        <dbReference type="ChEBI" id="CHEBI:57288"/>
        <dbReference type="EC" id="2.3.1.8"/>
    </reaction>
</comment>
<dbReference type="NCBIfam" id="TIGR00651">
    <property type="entry name" value="pta"/>
    <property type="match status" value="1"/>
</dbReference>